<dbReference type="EMBL" id="BNCI01000001">
    <property type="protein sequence ID" value="GHF14679.1"/>
    <property type="molecule type" value="Genomic_DNA"/>
</dbReference>
<sequence>MAKKRGTKLGNPNGANALRLTAKGNADALKVIQGGMRLHPEAEACDRGVKSTRCDDLKYHCGGPDGETHHDQKERQVAPGRC</sequence>
<evidence type="ECO:0000256" key="1">
    <source>
        <dbReference type="SAM" id="MobiDB-lite"/>
    </source>
</evidence>
<gene>
    <name evidence="2" type="ORF">GCM10017044_05970</name>
</gene>
<comment type="caution">
    <text evidence="2">The sequence shown here is derived from an EMBL/GenBank/DDBJ whole genome shotgun (WGS) entry which is preliminary data.</text>
</comment>
<dbReference type="AlphaFoldDB" id="A0A919E5M0"/>
<keyword evidence="3" id="KW-1185">Reference proteome</keyword>
<protein>
    <submittedName>
        <fullName evidence="2">Uncharacterized protein</fullName>
    </submittedName>
</protein>
<evidence type="ECO:0000313" key="2">
    <source>
        <dbReference type="EMBL" id="GHF14679.1"/>
    </source>
</evidence>
<feature type="region of interest" description="Disordered" evidence="1">
    <location>
        <begin position="62"/>
        <end position="82"/>
    </location>
</feature>
<dbReference type="Proteomes" id="UP000630923">
    <property type="component" value="Unassembled WGS sequence"/>
</dbReference>
<name>A0A919E5M0_9PROT</name>
<reference evidence="2" key="1">
    <citation type="journal article" date="2014" name="Int. J. Syst. Evol. Microbiol.">
        <title>Complete genome sequence of Corynebacterium casei LMG S-19264T (=DSM 44701T), isolated from a smear-ripened cheese.</title>
        <authorList>
            <consortium name="US DOE Joint Genome Institute (JGI-PGF)"/>
            <person name="Walter F."/>
            <person name="Albersmeier A."/>
            <person name="Kalinowski J."/>
            <person name="Ruckert C."/>
        </authorList>
    </citation>
    <scope>NUCLEOTIDE SEQUENCE</scope>
    <source>
        <strain evidence="2">KCTC 42590</strain>
    </source>
</reference>
<evidence type="ECO:0000313" key="3">
    <source>
        <dbReference type="Proteomes" id="UP000630923"/>
    </source>
</evidence>
<accession>A0A919E5M0</accession>
<proteinExistence type="predicted"/>
<organism evidence="2 3">
    <name type="scientific">Kordiimonas sediminis</name>
    <dbReference type="NCBI Taxonomy" id="1735581"/>
    <lineage>
        <taxon>Bacteria</taxon>
        <taxon>Pseudomonadati</taxon>
        <taxon>Pseudomonadota</taxon>
        <taxon>Alphaproteobacteria</taxon>
        <taxon>Kordiimonadales</taxon>
        <taxon>Kordiimonadaceae</taxon>
        <taxon>Kordiimonas</taxon>
    </lineage>
</organism>
<reference evidence="2" key="2">
    <citation type="submission" date="2020-09" db="EMBL/GenBank/DDBJ databases">
        <authorList>
            <person name="Sun Q."/>
            <person name="Kim S."/>
        </authorList>
    </citation>
    <scope>NUCLEOTIDE SEQUENCE</scope>
    <source>
        <strain evidence="2">KCTC 42590</strain>
    </source>
</reference>
<feature type="compositionally biased region" description="Basic and acidic residues" evidence="1">
    <location>
        <begin position="66"/>
        <end position="76"/>
    </location>
</feature>